<proteinExistence type="predicted"/>
<comment type="caution">
    <text evidence="2">The sequence shown here is derived from an EMBL/GenBank/DDBJ whole genome shotgun (WGS) entry which is preliminary data.</text>
</comment>
<organism evidence="2 3">
    <name type="scientific">Rubritalea profundi</name>
    <dbReference type="NCBI Taxonomy" id="1658618"/>
    <lineage>
        <taxon>Bacteria</taxon>
        <taxon>Pseudomonadati</taxon>
        <taxon>Verrucomicrobiota</taxon>
        <taxon>Verrucomicrobiia</taxon>
        <taxon>Verrucomicrobiales</taxon>
        <taxon>Rubritaleaceae</taxon>
        <taxon>Rubritalea</taxon>
    </lineage>
</organism>
<accession>A0A2S7U6F9</accession>
<keyword evidence="3" id="KW-1185">Reference proteome</keyword>
<dbReference type="AlphaFoldDB" id="A0A2S7U6F9"/>
<reference evidence="2 3" key="1">
    <citation type="submission" date="2016-12" db="EMBL/GenBank/DDBJ databases">
        <title>Study of bacterial adaptation to deep sea.</title>
        <authorList>
            <person name="Song J."/>
            <person name="Yoshizawa S."/>
            <person name="Kogure K."/>
        </authorList>
    </citation>
    <scope>NUCLEOTIDE SEQUENCE [LARGE SCALE GENOMIC DNA]</scope>
    <source>
        <strain evidence="2 3">SAORIC-165</strain>
    </source>
</reference>
<evidence type="ECO:0000313" key="2">
    <source>
        <dbReference type="EMBL" id="PQJ29964.1"/>
    </source>
</evidence>
<evidence type="ECO:0000256" key="1">
    <source>
        <dbReference type="SAM" id="MobiDB-lite"/>
    </source>
</evidence>
<gene>
    <name evidence="2" type="ORF">BSZ32_16725</name>
</gene>
<dbReference type="Proteomes" id="UP000239907">
    <property type="component" value="Unassembled WGS sequence"/>
</dbReference>
<sequence>MFGKAGDHNPGGTAIRKNTTPIQMLRNDDVGLDSKTRSFCLSSSHSSSPIMPQQTIPACPHLPQVTRQLRITHAREHRTACREAYYIACLELAQSLWQNKRPAQAILQLDKAMMANIPANSTTLDTHPIPYRAMLWFMINTPTGSFVGNPVRHFQHLASRMNLKQPQPELRTARAWACLHLAESVLSHEDYPRDQRQLNKENLEIPNRYAVKAALIERSPHQLEKTWFELAMSLAV</sequence>
<name>A0A2S7U6F9_9BACT</name>
<feature type="region of interest" description="Disordered" evidence="1">
    <location>
        <begin position="1"/>
        <end position="20"/>
    </location>
</feature>
<evidence type="ECO:0000313" key="3">
    <source>
        <dbReference type="Proteomes" id="UP000239907"/>
    </source>
</evidence>
<dbReference type="EMBL" id="MQWA01000001">
    <property type="protein sequence ID" value="PQJ29964.1"/>
    <property type="molecule type" value="Genomic_DNA"/>
</dbReference>
<protein>
    <submittedName>
        <fullName evidence="2">Uncharacterized protein</fullName>
    </submittedName>
</protein>